<evidence type="ECO:0000313" key="3">
    <source>
        <dbReference type="Proteomes" id="UP001629113"/>
    </source>
</evidence>
<accession>A0ABR4PHB0</accession>
<gene>
    <name evidence="2" type="ORF">PVAG01_06872</name>
</gene>
<sequence length="500" mass="54784">MHIRKQRCETPWPPQDNSVGVVLVAHSMGGLIASDSIFSILDQKREQSHDHMFPLVHGILTFDTPYNGLARSMFVYGAFSNYQKVSNVWNAMTAVSAGLYSASLPIATTTAAGSSTLSSSRTTSPKWRAWQILAIRSGTYGVIAAGGVAAYANREHIMNGVRSLNRNTLKRKYAESFDAIGNGLAYINRDSVGQSFEWLSTHLQFVGALMRQKEMSRRLERLAGLRGIGIQNIYFSLGENGYWTGGYFVPERTFCAVPEKGQKAHELFSRSVNKKAKDEVVAHTTIFKPELNGSYNEMATNARDSITKWFHDESEIVDSVPIEIETGEEDRPITIEDVEQEADLEKSTPADRLLADEGEDESPLDIAATAAAIPLPDDIDSVEGTTERQKYLQGLLRIAQNAGSGVASAGVNFKAMMAKRGESSIPVGSKKGQDAERESISEKRSETGVDAAKSKWNMTSLFKKGTTAENNPPALEVSSKEDIKEKDREAPATAESSEKL</sequence>
<protein>
    <recommendedName>
        <fullName evidence="4">DUF676 domain-containing protein</fullName>
    </recommendedName>
</protein>
<comment type="caution">
    <text evidence="2">The sequence shown here is derived from an EMBL/GenBank/DDBJ whole genome shotgun (WGS) entry which is preliminary data.</text>
</comment>
<feature type="compositionally biased region" description="Basic and acidic residues" evidence="1">
    <location>
        <begin position="478"/>
        <end position="500"/>
    </location>
</feature>
<dbReference type="PANTHER" id="PTHR47842:SF2">
    <property type="entry name" value="DUF676 DOMAIN-CONTAINING PROTEIN"/>
    <property type="match status" value="1"/>
</dbReference>
<feature type="region of interest" description="Disordered" evidence="1">
    <location>
        <begin position="341"/>
        <end position="360"/>
    </location>
</feature>
<evidence type="ECO:0000256" key="1">
    <source>
        <dbReference type="SAM" id="MobiDB-lite"/>
    </source>
</evidence>
<feature type="compositionally biased region" description="Basic and acidic residues" evidence="1">
    <location>
        <begin position="343"/>
        <end position="355"/>
    </location>
</feature>
<feature type="compositionally biased region" description="Basic and acidic residues" evidence="1">
    <location>
        <begin position="431"/>
        <end position="447"/>
    </location>
</feature>
<dbReference type="PANTHER" id="PTHR47842">
    <property type="entry name" value="EXPRESSED PROTEIN"/>
    <property type="match status" value="1"/>
</dbReference>
<proteinExistence type="predicted"/>
<dbReference type="Proteomes" id="UP001629113">
    <property type="component" value="Unassembled WGS sequence"/>
</dbReference>
<name>A0ABR4PHB0_9HELO</name>
<evidence type="ECO:0000313" key="2">
    <source>
        <dbReference type="EMBL" id="KAL3422716.1"/>
    </source>
</evidence>
<dbReference type="EMBL" id="JBFCZG010000005">
    <property type="protein sequence ID" value="KAL3422716.1"/>
    <property type="molecule type" value="Genomic_DNA"/>
</dbReference>
<evidence type="ECO:0008006" key="4">
    <source>
        <dbReference type="Google" id="ProtNLM"/>
    </source>
</evidence>
<dbReference type="SUPFAM" id="SSF53474">
    <property type="entry name" value="alpha/beta-Hydrolases"/>
    <property type="match status" value="1"/>
</dbReference>
<feature type="region of interest" description="Disordered" evidence="1">
    <location>
        <begin position="421"/>
        <end position="500"/>
    </location>
</feature>
<reference evidence="2 3" key="1">
    <citation type="submission" date="2024-06" db="EMBL/GenBank/DDBJ databases">
        <title>Complete genome of Phlyctema vagabunda strain 19-DSS-EL-015.</title>
        <authorList>
            <person name="Fiorenzani C."/>
        </authorList>
    </citation>
    <scope>NUCLEOTIDE SEQUENCE [LARGE SCALE GENOMIC DNA]</scope>
    <source>
        <strain evidence="2 3">19-DSS-EL-015</strain>
    </source>
</reference>
<organism evidence="2 3">
    <name type="scientific">Phlyctema vagabunda</name>
    <dbReference type="NCBI Taxonomy" id="108571"/>
    <lineage>
        <taxon>Eukaryota</taxon>
        <taxon>Fungi</taxon>
        <taxon>Dikarya</taxon>
        <taxon>Ascomycota</taxon>
        <taxon>Pezizomycotina</taxon>
        <taxon>Leotiomycetes</taxon>
        <taxon>Helotiales</taxon>
        <taxon>Dermateaceae</taxon>
        <taxon>Phlyctema</taxon>
    </lineage>
</organism>
<keyword evidence="3" id="KW-1185">Reference proteome</keyword>
<dbReference type="InterPro" id="IPR029058">
    <property type="entry name" value="AB_hydrolase_fold"/>
</dbReference>
<dbReference type="Gene3D" id="3.40.50.1820">
    <property type="entry name" value="alpha/beta hydrolase"/>
    <property type="match status" value="1"/>
</dbReference>